<evidence type="ECO:0000313" key="6">
    <source>
        <dbReference type="EMBL" id="TFK19443.1"/>
    </source>
</evidence>
<dbReference type="STRING" id="230819.A0A5C3KI26"/>
<dbReference type="PANTHER" id="PTHR10693:SF20">
    <property type="entry name" value="AT27578P"/>
    <property type="match status" value="1"/>
</dbReference>
<dbReference type="GO" id="GO:0005829">
    <property type="term" value="C:cytosol"/>
    <property type="evidence" value="ECO:0007669"/>
    <property type="project" value="TreeGrafter"/>
</dbReference>
<dbReference type="Gene3D" id="3.10.450.50">
    <property type="match status" value="1"/>
</dbReference>
<dbReference type="SUPFAM" id="SSF54928">
    <property type="entry name" value="RNA-binding domain, RBD"/>
    <property type="match status" value="1"/>
</dbReference>
<dbReference type="Pfam" id="PF00076">
    <property type="entry name" value="RRM_1"/>
    <property type="match status" value="1"/>
</dbReference>
<sequence>MTTSAATSNGPHHQNVVPSEVGWQFVPQYYTFVNKEPHRLHCFYKKESTFIHGTEGEEGKPCYGQQEIHKKISAIGFQDCKVFIHSVDAQSSANGGIIIQVIGEMSNRNEPWRKFVQTFFLAEQPNGYFVLNDIFRFLKEEAVEADETDDAGEAAEVPTTAAPEPVSVVEPVFVEPLREPTPPPAAVPAPEPVVAAPVPEPPKEVVEPAPAPAPEAPVDVPAPAAAPQVNGTPAVVEPEQPAPPVAAEKSREPTPAPAPQQAPAPSPAPQLAPSTSTTTPSAPPAQPAAPPGPRTWASLAASNQKKWGSVAQESRGITETPASPAPSSGTQTPSQPHPQTRPAPHAGQRHEHPAYLAAQNIATPHCFIKGVTEPISDVALKTLLTQRFGPIKEIDIVRNKACAFLEFQTLESAKRAIVASLNQGQGGEGGVFVETPDAGSIRIVIETKKERSDRPPPGAGRGRGGVPINGDARGGGSFRGRGGQRGGRGIPGPAK</sequence>
<dbReference type="InterPro" id="IPR000504">
    <property type="entry name" value="RRM_dom"/>
</dbReference>
<protein>
    <recommendedName>
        <fullName evidence="8">NTF2-domain-containing protein</fullName>
    </recommendedName>
</protein>
<organism evidence="6 7">
    <name type="scientific">Coprinopsis marcescibilis</name>
    <name type="common">Agaric fungus</name>
    <name type="synonym">Psathyrella marcescibilis</name>
    <dbReference type="NCBI Taxonomy" id="230819"/>
    <lineage>
        <taxon>Eukaryota</taxon>
        <taxon>Fungi</taxon>
        <taxon>Dikarya</taxon>
        <taxon>Basidiomycota</taxon>
        <taxon>Agaricomycotina</taxon>
        <taxon>Agaricomycetes</taxon>
        <taxon>Agaricomycetidae</taxon>
        <taxon>Agaricales</taxon>
        <taxon>Agaricineae</taxon>
        <taxon>Psathyrellaceae</taxon>
        <taxon>Coprinopsis</taxon>
    </lineage>
</organism>
<dbReference type="InterPro" id="IPR012677">
    <property type="entry name" value="Nucleotide-bd_a/b_plait_sf"/>
</dbReference>
<dbReference type="EMBL" id="ML210340">
    <property type="protein sequence ID" value="TFK19443.1"/>
    <property type="molecule type" value="Genomic_DNA"/>
</dbReference>
<gene>
    <name evidence="6" type="ORF">FA15DRAFT_682941</name>
</gene>
<evidence type="ECO:0008006" key="8">
    <source>
        <dbReference type="Google" id="ProtNLM"/>
    </source>
</evidence>
<accession>A0A5C3KI26</accession>
<dbReference type="GO" id="GO:1990904">
    <property type="term" value="C:ribonucleoprotein complex"/>
    <property type="evidence" value="ECO:0007669"/>
    <property type="project" value="TreeGrafter"/>
</dbReference>
<feature type="region of interest" description="Disordered" evidence="3">
    <location>
        <begin position="448"/>
        <end position="495"/>
    </location>
</feature>
<feature type="domain" description="NTF2" evidence="5">
    <location>
        <begin position="21"/>
        <end position="137"/>
    </location>
</feature>
<name>A0A5C3KI26_COPMA</name>
<dbReference type="CDD" id="cd00590">
    <property type="entry name" value="RRM_SF"/>
    <property type="match status" value="1"/>
</dbReference>
<dbReference type="GO" id="GO:0016579">
    <property type="term" value="P:protein deubiquitination"/>
    <property type="evidence" value="ECO:0007669"/>
    <property type="project" value="TreeGrafter"/>
</dbReference>
<dbReference type="Proteomes" id="UP000307440">
    <property type="component" value="Unassembled WGS sequence"/>
</dbReference>
<feature type="compositionally biased region" description="Polar residues" evidence="3">
    <location>
        <begin position="300"/>
        <end position="334"/>
    </location>
</feature>
<dbReference type="SUPFAM" id="SSF54427">
    <property type="entry name" value="NTF2-like"/>
    <property type="match status" value="1"/>
</dbReference>
<feature type="compositionally biased region" description="Low complexity" evidence="3">
    <location>
        <begin position="216"/>
        <end position="239"/>
    </location>
</feature>
<dbReference type="PROSITE" id="PS50102">
    <property type="entry name" value="RRM"/>
    <property type="match status" value="1"/>
</dbReference>
<dbReference type="Pfam" id="PF02136">
    <property type="entry name" value="NTF2"/>
    <property type="match status" value="1"/>
</dbReference>
<dbReference type="InterPro" id="IPR018222">
    <property type="entry name" value="Nuclear_transport_factor_2_euk"/>
</dbReference>
<evidence type="ECO:0000259" key="5">
    <source>
        <dbReference type="PROSITE" id="PS50177"/>
    </source>
</evidence>
<keyword evidence="1 2" id="KW-0694">RNA-binding</keyword>
<feature type="compositionally biased region" description="Gly residues" evidence="3">
    <location>
        <begin position="459"/>
        <end position="495"/>
    </location>
</feature>
<dbReference type="FunFam" id="3.10.450.50:FF:000003">
    <property type="entry name" value="Nuclear transport factor 2 family protein"/>
    <property type="match status" value="1"/>
</dbReference>
<dbReference type="AlphaFoldDB" id="A0A5C3KI26"/>
<dbReference type="InterPro" id="IPR035979">
    <property type="entry name" value="RBD_domain_sf"/>
</dbReference>
<dbReference type="SMART" id="SM00360">
    <property type="entry name" value="RRM"/>
    <property type="match status" value="1"/>
</dbReference>
<dbReference type="InterPro" id="IPR039539">
    <property type="entry name" value="Ras_GTPase_bind_prot"/>
</dbReference>
<keyword evidence="7" id="KW-1185">Reference proteome</keyword>
<dbReference type="GO" id="GO:0034517">
    <property type="term" value="P:ribophagy"/>
    <property type="evidence" value="ECO:0007669"/>
    <property type="project" value="TreeGrafter"/>
</dbReference>
<dbReference type="InterPro" id="IPR032710">
    <property type="entry name" value="NTF2-like_dom_sf"/>
</dbReference>
<reference evidence="6 7" key="1">
    <citation type="journal article" date="2019" name="Nat. Ecol. Evol.">
        <title>Megaphylogeny resolves global patterns of mushroom evolution.</title>
        <authorList>
            <person name="Varga T."/>
            <person name="Krizsan K."/>
            <person name="Foldi C."/>
            <person name="Dima B."/>
            <person name="Sanchez-Garcia M."/>
            <person name="Sanchez-Ramirez S."/>
            <person name="Szollosi G.J."/>
            <person name="Szarkandi J.G."/>
            <person name="Papp V."/>
            <person name="Albert L."/>
            <person name="Andreopoulos W."/>
            <person name="Angelini C."/>
            <person name="Antonin V."/>
            <person name="Barry K.W."/>
            <person name="Bougher N.L."/>
            <person name="Buchanan P."/>
            <person name="Buyck B."/>
            <person name="Bense V."/>
            <person name="Catcheside P."/>
            <person name="Chovatia M."/>
            <person name="Cooper J."/>
            <person name="Damon W."/>
            <person name="Desjardin D."/>
            <person name="Finy P."/>
            <person name="Geml J."/>
            <person name="Haridas S."/>
            <person name="Hughes K."/>
            <person name="Justo A."/>
            <person name="Karasinski D."/>
            <person name="Kautmanova I."/>
            <person name="Kiss B."/>
            <person name="Kocsube S."/>
            <person name="Kotiranta H."/>
            <person name="LaButti K.M."/>
            <person name="Lechner B.E."/>
            <person name="Liimatainen K."/>
            <person name="Lipzen A."/>
            <person name="Lukacs Z."/>
            <person name="Mihaltcheva S."/>
            <person name="Morgado L.N."/>
            <person name="Niskanen T."/>
            <person name="Noordeloos M.E."/>
            <person name="Ohm R.A."/>
            <person name="Ortiz-Santana B."/>
            <person name="Ovrebo C."/>
            <person name="Racz N."/>
            <person name="Riley R."/>
            <person name="Savchenko A."/>
            <person name="Shiryaev A."/>
            <person name="Soop K."/>
            <person name="Spirin V."/>
            <person name="Szebenyi C."/>
            <person name="Tomsovsky M."/>
            <person name="Tulloss R.E."/>
            <person name="Uehling J."/>
            <person name="Grigoriev I.V."/>
            <person name="Vagvolgyi C."/>
            <person name="Papp T."/>
            <person name="Martin F.M."/>
            <person name="Miettinen O."/>
            <person name="Hibbett D.S."/>
            <person name="Nagy L.G."/>
        </authorList>
    </citation>
    <scope>NUCLEOTIDE SEQUENCE [LARGE SCALE GENOMIC DNA]</scope>
    <source>
        <strain evidence="6 7">CBS 121175</strain>
    </source>
</reference>
<evidence type="ECO:0000256" key="2">
    <source>
        <dbReference type="PROSITE-ProRule" id="PRU00176"/>
    </source>
</evidence>
<dbReference type="PANTHER" id="PTHR10693">
    <property type="entry name" value="RAS GTPASE-ACTIVATING PROTEIN-BINDING PROTEIN"/>
    <property type="match status" value="1"/>
</dbReference>
<evidence type="ECO:0000256" key="3">
    <source>
        <dbReference type="SAM" id="MobiDB-lite"/>
    </source>
</evidence>
<dbReference type="PROSITE" id="PS50177">
    <property type="entry name" value="NTF2_DOMAIN"/>
    <property type="match status" value="1"/>
</dbReference>
<feature type="region of interest" description="Disordered" evidence="3">
    <location>
        <begin position="198"/>
        <end position="350"/>
    </location>
</feature>
<evidence type="ECO:0000256" key="1">
    <source>
        <dbReference type="ARBA" id="ARBA00022884"/>
    </source>
</evidence>
<evidence type="ECO:0000259" key="4">
    <source>
        <dbReference type="PROSITE" id="PS50102"/>
    </source>
</evidence>
<proteinExistence type="predicted"/>
<feature type="domain" description="RRM" evidence="4">
    <location>
        <begin position="364"/>
        <end position="422"/>
    </location>
</feature>
<dbReference type="GO" id="GO:0003729">
    <property type="term" value="F:mRNA binding"/>
    <property type="evidence" value="ECO:0007669"/>
    <property type="project" value="TreeGrafter"/>
</dbReference>
<dbReference type="CDD" id="cd00780">
    <property type="entry name" value="NTF2"/>
    <property type="match status" value="1"/>
</dbReference>
<dbReference type="Gene3D" id="3.30.70.330">
    <property type="match status" value="1"/>
</dbReference>
<feature type="compositionally biased region" description="Pro residues" evidence="3">
    <location>
        <begin position="281"/>
        <end position="293"/>
    </location>
</feature>
<evidence type="ECO:0000313" key="7">
    <source>
        <dbReference type="Proteomes" id="UP000307440"/>
    </source>
</evidence>
<dbReference type="OrthoDB" id="339151at2759"/>
<feature type="compositionally biased region" description="Low complexity" evidence="3">
    <location>
        <begin position="271"/>
        <end position="280"/>
    </location>
</feature>
<feature type="compositionally biased region" description="Pro residues" evidence="3">
    <location>
        <begin position="254"/>
        <end position="270"/>
    </location>
</feature>
<dbReference type="GO" id="GO:1990861">
    <property type="term" value="C:Ubp3-Bre5 deubiquitination complex"/>
    <property type="evidence" value="ECO:0007669"/>
    <property type="project" value="TreeGrafter"/>
</dbReference>
<dbReference type="InterPro" id="IPR002075">
    <property type="entry name" value="NTF2_dom"/>
</dbReference>